<feature type="domain" description="CusB-like barrel-sandwich hybrid" evidence="7">
    <location>
        <begin position="138"/>
        <end position="268"/>
    </location>
</feature>
<gene>
    <name evidence="9" type="ORF">MNBD_NITROSPIRAE02-407</name>
</gene>
<feature type="region of interest" description="Disordered" evidence="5">
    <location>
        <begin position="438"/>
        <end position="488"/>
    </location>
</feature>
<evidence type="ECO:0000259" key="6">
    <source>
        <dbReference type="Pfam" id="PF19335"/>
    </source>
</evidence>
<dbReference type="Gene3D" id="2.40.420.20">
    <property type="match status" value="1"/>
</dbReference>
<feature type="compositionally biased region" description="Basic and acidic residues" evidence="5">
    <location>
        <begin position="438"/>
        <end position="483"/>
    </location>
</feature>
<dbReference type="InterPro" id="IPR045800">
    <property type="entry name" value="HMBD"/>
</dbReference>
<dbReference type="PANTHER" id="PTHR30097">
    <property type="entry name" value="CATION EFFLUX SYSTEM PROTEIN CUSB"/>
    <property type="match status" value="1"/>
</dbReference>
<evidence type="ECO:0000313" key="9">
    <source>
        <dbReference type="EMBL" id="VAX30291.1"/>
    </source>
</evidence>
<protein>
    <submittedName>
        <fullName evidence="9">Probable Co/Zn/Cd efflux system membrane fusion protein</fullName>
    </submittedName>
</protein>
<dbReference type="InterPro" id="IPR051909">
    <property type="entry name" value="MFP_Cation_Efflux"/>
</dbReference>
<evidence type="ECO:0000256" key="1">
    <source>
        <dbReference type="ARBA" id="ARBA00009477"/>
    </source>
</evidence>
<dbReference type="SUPFAM" id="SSF111369">
    <property type="entry name" value="HlyD-like secretion proteins"/>
    <property type="match status" value="1"/>
</dbReference>
<reference evidence="9" key="1">
    <citation type="submission" date="2018-06" db="EMBL/GenBank/DDBJ databases">
        <authorList>
            <person name="Zhirakovskaya E."/>
        </authorList>
    </citation>
    <scope>NUCLEOTIDE SEQUENCE</scope>
</reference>
<dbReference type="FunFam" id="2.40.30.170:FF:000010">
    <property type="entry name" value="Efflux RND transporter periplasmic adaptor subunit"/>
    <property type="match status" value="1"/>
</dbReference>
<evidence type="ECO:0000256" key="2">
    <source>
        <dbReference type="ARBA" id="ARBA00022448"/>
    </source>
</evidence>
<sequence length="634" mass="69883">MAVKIKKVFTFGVLVLLLFAGVLWLALRGDGNQTSTSAGVKAGEAVEEGSAKAERKIKYWQAPMDPTYISDKPGKSPMGMELIPVYEDEAEDEVEGVIKIDPVTVQNMGVRTKKITKRPFFATIRTVGYITYDEELVQDVNTKISGWVEKLYVDTTGEDVDEGQKLLSIYSPALVATQEEYLQALQYKKKTSDSAFANVVRGADTLLESTRKRLLLMDIDPRQIKALEERGEVQKSMLLRSPATGTVIKKPVFEGMKVNPGMKLYTIADLSRVWVMVSFYEYELPFLKLDQEAVMSLPYEPGVTYKGRITFIYPYLSKKTRTVQVRMEFENPDLKLKPDMYANVVLKSKISSDAVLVPTEAVIRTGVRNIVITSLGGGKFLPREVKLGAEAEGFVQVLSGLKEGDIAVVSGQFLIDSESNLREAINKMLSAKKASKKMDMDISKEESVPGAGKKDGVSKKAPQKMDMDMKKDAGPETQKEGAEGKQGAMLHPEMSKEQKKLMAEAVDDYIGIHSALVKESTADVTEGARSLSGTISRIKALDPDGNLEKITRPIEDSLDGLLSGDIVKARVSFAALSRAMAAYVRDAGRTSALSAGIKLYFCPMKEAFWLQKAADVQNPYLGKDMLACGNEEKY</sequence>
<dbReference type="NCBIfam" id="TIGR01730">
    <property type="entry name" value="RND_mfp"/>
    <property type="match status" value="1"/>
</dbReference>
<dbReference type="InterPro" id="IPR058792">
    <property type="entry name" value="Beta-barrel_RND_2"/>
</dbReference>
<organism evidence="9">
    <name type="scientific">hydrothermal vent metagenome</name>
    <dbReference type="NCBI Taxonomy" id="652676"/>
    <lineage>
        <taxon>unclassified sequences</taxon>
        <taxon>metagenomes</taxon>
        <taxon>ecological metagenomes</taxon>
    </lineage>
</organism>
<evidence type="ECO:0000256" key="3">
    <source>
        <dbReference type="ARBA" id="ARBA00022729"/>
    </source>
</evidence>
<comment type="similarity">
    <text evidence="1">Belongs to the membrane fusion protein (MFP) (TC 8.A.1) family.</text>
</comment>
<keyword evidence="4" id="KW-0406">Ion transport</keyword>
<dbReference type="GO" id="GO:0016020">
    <property type="term" value="C:membrane"/>
    <property type="evidence" value="ECO:0007669"/>
    <property type="project" value="InterPro"/>
</dbReference>
<dbReference type="AlphaFoldDB" id="A0A3B1CUX0"/>
<dbReference type="GO" id="GO:0022857">
    <property type="term" value="F:transmembrane transporter activity"/>
    <property type="evidence" value="ECO:0007669"/>
    <property type="project" value="InterPro"/>
</dbReference>
<evidence type="ECO:0000256" key="5">
    <source>
        <dbReference type="SAM" id="MobiDB-lite"/>
    </source>
</evidence>
<dbReference type="FunFam" id="2.40.420.20:FF:000003">
    <property type="entry name" value="Cation efflux system protein cusB"/>
    <property type="match status" value="1"/>
</dbReference>
<keyword evidence="3" id="KW-0732">Signal</keyword>
<evidence type="ECO:0000256" key="4">
    <source>
        <dbReference type="ARBA" id="ARBA00023065"/>
    </source>
</evidence>
<dbReference type="EMBL" id="UOGH01000156">
    <property type="protein sequence ID" value="VAX30291.1"/>
    <property type="molecule type" value="Genomic_DNA"/>
</dbReference>
<dbReference type="GO" id="GO:0015679">
    <property type="term" value="P:plasma membrane copper ion transport"/>
    <property type="evidence" value="ECO:0007669"/>
    <property type="project" value="TreeGrafter"/>
</dbReference>
<dbReference type="Pfam" id="PF25954">
    <property type="entry name" value="Beta-barrel_RND_2"/>
    <property type="match status" value="1"/>
</dbReference>
<dbReference type="InterPro" id="IPR058790">
    <property type="entry name" value="BSH_CusB"/>
</dbReference>
<dbReference type="Pfam" id="PF25919">
    <property type="entry name" value="BSH_CusB"/>
    <property type="match status" value="1"/>
</dbReference>
<dbReference type="InterPro" id="IPR006143">
    <property type="entry name" value="RND_pump_MFP"/>
</dbReference>
<dbReference type="GO" id="GO:0060003">
    <property type="term" value="P:copper ion export"/>
    <property type="evidence" value="ECO:0007669"/>
    <property type="project" value="TreeGrafter"/>
</dbReference>
<keyword evidence="2" id="KW-0813">Transport</keyword>
<feature type="domain" description="Heavy metal binding" evidence="6">
    <location>
        <begin position="59"/>
        <end position="85"/>
    </location>
</feature>
<dbReference type="GO" id="GO:0030288">
    <property type="term" value="C:outer membrane-bounded periplasmic space"/>
    <property type="evidence" value="ECO:0007669"/>
    <property type="project" value="TreeGrafter"/>
</dbReference>
<accession>A0A3B1CUX0</accession>
<evidence type="ECO:0000259" key="8">
    <source>
        <dbReference type="Pfam" id="PF25954"/>
    </source>
</evidence>
<dbReference type="PANTHER" id="PTHR30097:SF15">
    <property type="entry name" value="CATION EFFLUX SYSTEM PROTEIN CUSB"/>
    <property type="match status" value="1"/>
</dbReference>
<proteinExistence type="inferred from homology"/>
<dbReference type="Gene3D" id="2.40.30.170">
    <property type="match status" value="1"/>
</dbReference>
<feature type="domain" description="CusB-like beta-barrel" evidence="8">
    <location>
        <begin position="272"/>
        <end position="348"/>
    </location>
</feature>
<dbReference type="Pfam" id="PF19335">
    <property type="entry name" value="HMBD"/>
    <property type="match status" value="1"/>
</dbReference>
<dbReference type="Gene3D" id="2.40.50.100">
    <property type="match status" value="1"/>
</dbReference>
<dbReference type="GO" id="GO:0046914">
    <property type="term" value="F:transition metal ion binding"/>
    <property type="evidence" value="ECO:0007669"/>
    <property type="project" value="TreeGrafter"/>
</dbReference>
<name>A0A3B1CUX0_9ZZZZ</name>
<evidence type="ECO:0000259" key="7">
    <source>
        <dbReference type="Pfam" id="PF25919"/>
    </source>
</evidence>